<evidence type="ECO:0000259" key="3">
    <source>
        <dbReference type="SMART" id="SM00423"/>
    </source>
</evidence>
<proteinExistence type="predicted"/>
<dbReference type="GO" id="GO:0002116">
    <property type="term" value="C:semaphorin receptor complex"/>
    <property type="evidence" value="ECO:0007669"/>
    <property type="project" value="TreeGrafter"/>
</dbReference>
<evidence type="ECO:0000313" key="4">
    <source>
        <dbReference type="EMBL" id="TNM88512.1"/>
    </source>
</evidence>
<dbReference type="Pfam" id="PF17960">
    <property type="entry name" value="TIG_plexin"/>
    <property type="match status" value="1"/>
</dbReference>
<dbReference type="InterPro" id="IPR016201">
    <property type="entry name" value="PSI"/>
</dbReference>
<dbReference type="Pfam" id="PF24479">
    <property type="entry name" value="PSI_PlexinA-B"/>
    <property type="match status" value="1"/>
</dbReference>
<evidence type="ECO:0000313" key="5">
    <source>
        <dbReference type="Proteomes" id="UP000516260"/>
    </source>
</evidence>
<protein>
    <recommendedName>
        <fullName evidence="3">PSI domain-containing protein</fullName>
    </recommendedName>
</protein>
<dbReference type="Gene3D" id="2.60.40.10">
    <property type="entry name" value="Immunoglobulins"/>
    <property type="match status" value="2"/>
</dbReference>
<dbReference type="PANTHER" id="PTHR22625:SF35">
    <property type="entry name" value="PLEXIN-A1"/>
    <property type="match status" value="1"/>
</dbReference>
<dbReference type="InterPro" id="IPR041362">
    <property type="entry name" value="TIG2_plexin"/>
</dbReference>
<accession>A0A4Z2B8M5</accession>
<dbReference type="EMBL" id="SWLE01000018">
    <property type="protein sequence ID" value="TNM88512.1"/>
    <property type="molecule type" value="Genomic_DNA"/>
</dbReference>
<comment type="caution">
    <text evidence="4">The sequence shown here is derived from an EMBL/GenBank/DDBJ whole genome shotgun (WGS) entry which is preliminary data.</text>
</comment>
<evidence type="ECO:0000256" key="1">
    <source>
        <dbReference type="ARBA" id="ARBA00023180"/>
    </source>
</evidence>
<evidence type="ECO:0000256" key="2">
    <source>
        <dbReference type="SAM" id="MobiDB-lite"/>
    </source>
</evidence>
<dbReference type="FunFam" id="2.60.40.10:FF:000071">
    <property type="entry name" value="Plexin A2"/>
    <property type="match status" value="1"/>
</dbReference>
<dbReference type="GO" id="GO:0005886">
    <property type="term" value="C:plasma membrane"/>
    <property type="evidence" value="ECO:0007669"/>
    <property type="project" value="TreeGrafter"/>
</dbReference>
<reference evidence="4 5" key="1">
    <citation type="submission" date="2019-04" db="EMBL/GenBank/DDBJ databases">
        <title>The sequence and de novo assembly of Takifugu bimaculatus genome using PacBio and Hi-C technologies.</title>
        <authorList>
            <person name="Xu P."/>
            <person name="Liu B."/>
            <person name="Zhou Z."/>
        </authorList>
    </citation>
    <scope>NUCLEOTIDE SEQUENCE [LARGE SCALE GENOMIC DNA]</scope>
    <source>
        <strain evidence="4">TB-2018</strain>
        <tissue evidence="4">Muscle</tissue>
    </source>
</reference>
<name>A0A4Z2B8M5_9TELE</name>
<dbReference type="InterPro" id="IPR013783">
    <property type="entry name" value="Ig-like_fold"/>
</dbReference>
<dbReference type="GO" id="GO:0017154">
    <property type="term" value="F:semaphorin receptor activity"/>
    <property type="evidence" value="ECO:0007669"/>
    <property type="project" value="InterPro"/>
</dbReference>
<gene>
    <name evidence="4" type="ORF">fugu_004766</name>
</gene>
<feature type="region of interest" description="Disordered" evidence="2">
    <location>
        <begin position="90"/>
        <end position="116"/>
    </location>
</feature>
<keyword evidence="5" id="KW-1185">Reference proteome</keyword>
<dbReference type="AlphaFoldDB" id="A0A4Z2B8M5"/>
<dbReference type="SMART" id="SM00423">
    <property type="entry name" value="PSI"/>
    <property type="match status" value="1"/>
</dbReference>
<feature type="compositionally biased region" description="Basic and acidic residues" evidence="2">
    <location>
        <begin position="104"/>
        <end position="116"/>
    </location>
</feature>
<feature type="domain" description="PSI" evidence="3">
    <location>
        <begin position="224"/>
        <end position="271"/>
    </location>
</feature>
<dbReference type="FunFam" id="2.60.40.10:FF:000329">
    <property type="entry name" value="Plexin A4"/>
    <property type="match status" value="1"/>
</dbReference>
<dbReference type="GO" id="GO:0030334">
    <property type="term" value="P:regulation of cell migration"/>
    <property type="evidence" value="ECO:0007669"/>
    <property type="project" value="TreeGrafter"/>
</dbReference>
<sequence length="522" mass="57765">MRLYKHIPGSSKAFYIPAGNSRHQSPPSATPAEVCCRGNSCEHRVMFRSLEGISRSQQLEQIQAPPVSSARPLIHSGRRHQVLSELVGERMEVEDVSESPDPDPCSRKDRCERAGEPQRFASDQRQCVELTVQPRNISVTMSEVQLVLQARNVPDLSAGVNCSFEDYVETEGRIQGGHIFCMSPSARDVIPITRNKGDKRVVKLYLKSKETGKKFASVDFVFYNCSVHQSCLSCVNGSFPCHWCKYRHVCTQNANDCSFQEGRVNVSEDCPQILPSTQIYIPVGVTKPITLAAKNLPQPQSGQRNYECVFHIQGETHNVPALRFNSTSIQCQKTAYMYEGNDISDLPVDLSVVWNGMFVIDNPYNIKAHLYKCYALRDSCGMCLKANPRFECGCRGGGPGQTVTRVTVSVVHRWSWCARRHGRARRSTSFQTTASVSSATQIEQPSAFICCCGRCCGRTRGADTRFSPPELPCQQVTPSGALLECAIANLMFNTAQVGIVPLMALAAKHSSPDTAIDVLGRE</sequence>
<dbReference type="InterPro" id="IPR041019">
    <property type="entry name" value="TIG1_plexin"/>
</dbReference>
<dbReference type="Proteomes" id="UP000516260">
    <property type="component" value="Chromosome 5"/>
</dbReference>
<dbReference type="InterPro" id="IPR031148">
    <property type="entry name" value="Plexin"/>
</dbReference>
<dbReference type="PANTHER" id="PTHR22625">
    <property type="entry name" value="PLEXIN"/>
    <property type="match status" value="1"/>
</dbReference>
<keyword evidence="1" id="KW-0325">Glycoprotein</keyword>
<dbReference type="Pfam" id="PF18020">
    <property type="entry name" value="TIG_2"/>
    <property type="match status" value="1"/>
</dbReference>
<organism evidence="4 5">
    <name type="scientific">Takifugu bimaculatus</name>
    <dbReference type="NCBI Taxonomy" id="433685"/>
    <lineage>
        <taxon>Eukaryota</taxon>
        <taxon>Metazoa</taxon>
        <taxon>Chordata</taxon>
        <taxon>Craniata</taxon>
        <taxon>Vertebrata</taxon>
        <taxon>Euteleostomi</taxon>
        <taxon>Actinopterygii</taxon>
        <taxon>Neopterygii</taxon>
        <taxon>Teleostei</taxon>
        <taxon>Neoteleostei</taxon>
        <taxon>Acanthomorphata</taxon>
        <taxon>Eupercaria</taxon>
        <taxon>Tetraodontiformes</taxon>
        <taxon>Tetradontoidea</taxon>
        <taxon>Tetraodontidae</taxon>
        <taxon>Takifugu</taxon>
    </lineage>
</organism>